<evidence type="ECO:0000313" key="2">
    <source>
        <dbReference type="EMBL" id="MFC3860091.1"/>
    </source>
</evidence>
<protein>
    <submittedName>
        <fullName evidence="2">Alpha/beta hydrolase family protein</fullName>
        <ecNumber evidence="2">3.4.-.-</ecNumber>
    </submittedName>
</protein>
<name>A0ABV8A423_9DEIO</name>
<keyword evidence="2" id="KW-0378">Hydrolase</keyword>
<dbReference type="RefSeq" id="WP_380076241.1">
    <property type="nucleotide sequence ID" value="NZ_JBHRZF010000044.1"/>
</dbReference>
<dbReference type="PROSITE" id="PS51257">
    <property type="entry name" value="PROKAR_LIPOPROTEIN"/>
    <property type="match status" value="1"/>
</dbReference>
<dbReference type="InterPro" id="IPR029058">
    <property type="entry name" value="AB_hydrolase_fold"/>
</dbReference>
<keyword evidence="3" id="KW-1185">Reference proteome</keyword>
<dbReference type="Gene3D" id="3.40.50.1820">
    <property type="entry name" value="alpha/beta hydrolase"/>
    <property type="match status" value="1"/>
</dbReference>
<accession>A0ABV8A423</accession>
<keyword evidence="1" id="KW-0732">Signal</keyword>
<evidence type="ECO:0000256" key="1">
    <source>
        <dbReference type="SAM" id="SignalP"/>
    </source>
</evidence>
<feature type="chain" id="PRO_5046477313" evidence="1">
    <location>
        <begin position="22"/>
        <end position="429"/>
    </location>
</feature>
<organism evidence="2 3">
    <name type="scientific">Deinococcus antarcticus</name>
    <dbReference type="NCBI Taxonomy" id="1298767"/>
    <lineage>
        <taxon>Bacteria</taxon>
        <taxon>Thermotogati</taxon>
        <taxon>Deinococcota</taxon>
        <taxon>Deinococci</taxon>
        <taxon>Deinococcales</taxon>
        <taxon>Deinococcaceae</taxon>
        <taxon>Deinococcus</taxon>
    </lineage>
</organism>
<gene>
    <name evidence="2" type="ORF">ACFOPQ_04850</name>
</gene>
<evidence type="ECO:0000313" key="3">
    <source>
        <dbReference type="Proteomes" id="UP001595748"/>
    </source>
</evidence>
<dbReference type="EMBL" id="JBHRZF010000044">
    <property type="protein sequence ID" value="MFC3860091.1"/>
    <property type="molecule type" value="Genomic_DNA"/>
</dbReference>
<reference evidence="3" key="1">
    <citation type="journal article" date="2019" name="Int. J. Syst. Evol. Microbiol.">
        <title>The Global Catalogue of Microorganisms (GCM) 10K type strain sequencing project: providing services to taxonomists for standard genome sequencing and annotation.</title>
        <authorList>
            <consortium name="The Broad Institute Genomics Platform"/>
            <consortium name="The Broad Institute Genome Sequencing Center for Infectious Disease"/>
            <person name="Wu L."/>
            <person name="Ma J."/>
        </authorList>
    </citation>
    <scope>NUCLEOTIDE SEQUENCE [LARGE SCALE GENOMIC DNA]</scope>
    <source>
        <strain evidence="3">CCTCC AB 2013263</strain>
    </source>
</reference>
<dbReference type="EC" id="3.4.-.-" evidence="2"/>
<proteinExistence type="predicted"/>
<dbReference type="GO" id="GO:0016787">
    <property type="term" value="F:hydrolase activity"/>
    <property type="evidence" value="ECO:0007669"/>
    <property type="project" value="UniProtKB-KW"/>
</dbReference>
<comment type="caution">
    <text evidence="2">The sequence shown here is derived from an EMBL/GenBank/DDBJ whole genome shotgun (WGS) entry which is preliminary data.</text>
</comment>
<feature type="signal peptide" evidence="1">
    <location>
        <begin position="1"/>
        <end position="21"/>
    </location>
</feature>
<sequence length="429" mass="45687">MNRLRLLLPALLLGLSSCTIVTPDQARMRVTDAARASGATDLSITDRADGGLNVTGKLSGNNFALRVPPKWNGQTLLYAHGYVTPKADAREFPALVDKDPSTANGESGLLTTAYNQGYATANSEYAKIGYAVKEGIEATKALRDFLARVGSTKQYISGTSMGGNITVGLIEKYPNDFVGALSMCGVVSGWRNEMAYLMDFRVVYDYLTRGTPYALPGNGDALTLNPAYTQDAVNASVGGLFGAAGKGDEKAKAIIGQLARVTGVQPDPLSFIVPLSSTIDGLGDLLKTMNGIGYSNVGKVYAGSADDAALNAGVQRLTVSPESSAYLDANYTPTGKFNTKLLAFHNLSDPLVPYLLQQQYTKIVQDAGNSGNFVAQVVDARPVNLADLSKSGPTHCYFTPEQMTFAWNELTAWVNRGVRPRDGLNITKP</sequence>
<dbReference type="SUPFAM" id="SSF53474">
    <property type="entry name" value="alpha/beta-Hydrolases"/>
    <property type="match status" value="1"/>
</dbReference>
<dbReference type="Proteomes" id="UP001595748">
    <property type="component" value="Unassembled WGS sequence"/>
</dbReference>